<evidence type="ECO:0000256" key="10">
    <source>
        <dbReference type="ARBA" id="ARBA00023136"/>
    </source>
</evidence>
<evidence type="ECO:0000256" key="7">
    <source>
        <dbReference type="ARBA" id="ARBA00022958"/>
    </source>
</evidence>
<evidence type="ECO:0000259" key="14">
    <source>
        <dbReference type="Pfam" id="PF00520"/>
    </source>
</evidence>
<dbReference type="KEGG" id="srho:HH216_14245"/>
<organism evidence="15 16">
    <name type="scientific">Spirosoma rhododendri</name>
    <dbReference type="NCBI Taxonomy" id="2728024"/>
    <lineage>
        <taxon>Bacteria</taxon>
        <taxon>Pseudomonadati</taxon>
        <taxon>Bacteroidota</taxon>
        <taxon>Cytophagia</taxon>
        <taxon>Cytophagales</taxon>
        <taxon>Cytophagaceae</taxon>
        <taxon>Spirosoma</taxon>
    </lineage>
</organism>
<dbReference type="InterPro" id="IPR027359">
    <property type="entry name" value="Volt_channel_dom_sf"/>
</dbReference>
<keyword evidence="3" id="KW-0633">Potassium transport</keyword>
<dbReference type="Gene3D" id="1.10.287.70">
    <property type="match status" value="1"/>
</dbReference>
<gene>
    <name evidence="15" type="ORF">HH216_14245</name>
</gene>
<keyword evidence="7" id="KW-0630">Potassium</keyword>
<keyword evidence="6" id="KW-0851">Voltage-gated channel</keyword>
<dbReference type="Proteomes" id="UP000501128">
    <property type="component" value="Chromosome"/>
</dbReference>
<protein>
    <submittedName>
        <fullName evidence="15">Ion transporter</fullName>
    </submittedName>
</protein>
<feature type="transmembrane region" description="Helical" evidence="13">
    <location>
        <begin position="155"/>
        <end position="176"/>
    </location>
</feature>
<comment type="subcellular location">
    <subcellularLocation>
        <location evidence="1">Membrane</location>
        <topology evidence="1">Multi-pass membrane protein</topology>
    </subcellularLocation>
</comment>
<dbReference type="Pfam" id="PF00520">
    <property type="entry name" value="Ion_trans"/>
    <property type="match status" value="1"/>
</dbReference>
<evidence type="ECO:0000256" key="9">
    <source>
        <dbReference type="ARBA" id="ARBA00023065"/>
    </source>
</evidence>
<evidence type="ECO:0000256" key="12">
    <source>
        <dbReference type="SAM" id="MobiDB-lite"/>
    </source>
</evidence>
<dbReference type="GO" id="GO:0001508">
    <property type="term" value="P:action potential"/>
    <property type="evidence" value="ECO:0007669"/>
    <property type="project" value="TreeGrafter"/>
</dbReference>
<keyword evidence="5" id="KW-0631">Potassium channel</keyword>
<feature type="transmembrane region" description="Helical" evidence="13">
    <location>
        <begin position="188"/>
        <end position="213"/>
    </location>
</feature>
<feature type="domain" description="Ion transport" evidence="14">
    <location>
        <begin position="16"/>
        <end position="219"/>
    </location>
</feature>
<feature type="transmembrane region" description="Helical" evidence="13">
    <location>
        <begin position="128"/>
        <end position="149"/>
    </location>
</feature>
<evidence type="ECO:0000256" key="6">
    <source>
        <dbReference type="ARBA" id="ARBA00022882"/>
    </source>
</evidence>
<evidence type="ECO:0000256" key="13">
    <source>
        <dbReference type="SAM" id="Phobius"/>
    </source>
</evidence>
<evidence type="ECO:0000256" key="2">
    <source>
        <dbReference type="ARBA" id="ARBA00022448"/>
    </source>
</evidence>
<dbReference type="InterPro" id="IPR005821">
    <property type="entry name" value="Ion_trans_dom"/>
</dbReference>
<dbReference type="PANTHER" id="PTHR11537">
    <property type="entry name" value="VOLTAGE-GATED POTASSIUM CHANNEL"/>
    <property type="match status" value="1"/>
</dbReference>
<evidence type="ECO:0000256" key="3">
    <source>
        <dbReference type="ARBA" id="ARBA00022538"/>
    </source>
</evidence>
<dbReference type="Gene3D" id="1.20.5.110">
    <property type="match status" value="1"/>
</dbReference>
<evidence type="ECO:0000256" key="8">
    <source>
        <dbReference type="ARBA" id="ARBA00022989"/>
    </source>
</evidence>
<keyword evidence="16" id="KW-1185">Reference proteome</keyword>
<sequence length="262" mass="29840">MPTSSPPQPRLTRHQVIMLVLSIYVVLALLVRELITIAPPTQQLLDRIDTVICLYFLYDFGLRLWQAPDKWRFMRWAWIDLLASIPAVGWLRLGQLVRIVRILRMVRTFRAVRDYLTFRFRHRANGTLAIVLLSSILLMFCGAIAMLYIERVPDANIKTFGDALWWAFVTITTVGYGDRYPVTNAGRLVAAVLMVAGVGLFGTFTGFIANFFVGEEQQQNEDDLKLLIREVRQLREKIEQLEQRQTNAATPVDKAPSDGAGS</sequence>
<feature type="transmembrane region" description="Helical" evidence="13">
    <location>
        <begin position="47"/>
        <end position="65"/>
    </location>
</feature>
<dbReference type="InterPro" id="IPR028325">
    <property type="entry name" value="VG_K_chnl"/>
</dbReference>
<keyword evidence="8 13" id="KW-1133">Transmembrane helix</keyword>
<name>A0A7L5DLU3_9BACT</name>
<dbReference type="PRINTS" id="PR00169">
    <property type="entry name" value="KCHANNEL"/>
</dbReference>
<keyword evidence="2" id="KW-0813">Transport</keyword>
<dbReference type="GO" id="GO:0005249">
    <property type="term" value="F:voltage-gated potassium channel activity"/>
    <property type="evidence" value="ECO:0007669"/>
    <property type="project" value="InterPro"/>
</dbReference>
<dbReference type="PANTHER" id="PTHR11537:SF254">
    <property type="entry name" value="POTASSIUM VOLTAGE-GATED CHANNEL PROTEIN SHAB"/>
    <property type="match status" value="1"/>
</dbReference>
<evidence type="ECO:0000256" key="5">
    <source>
        <dbReference type="ARBA" id="ARBA00022826"/>
    </source>
</evidence>
<keyword evidence="11" id="KW-0407">Ion channel</keyword>
<dbReference type="EMBL" id="CP051677">
    <property type="protein sequence ID" value="QJD79439.1"/>
    <property type="molecule type" value="Genomic_DNA"/>
</dbReference>
<evidence type="ECO:0000256" key="11">
    <source>
        <dbReference type="ARBA" id="ARBA00023303"/>
    </source>
</evidence>
<reference evidence="15 16" key="1">
    <citation type="submission" date="2020-04" db="EMBL/GenBank/DDBJ databases">
        <title>Genome sequencing of novel species.</title>
        <authorList>
            <person name="Heo J."/>
            <person name="Kim S.-J."/>
            <person name="Kim J.-S."/>
            <person name="Hong S.-B."/>
            <person name="Kwon S.-W."/>
        </authorList>
    </citation>
    <scope>NUCLEOTIDE SEQUENCE [LARGE SCALE GENOMIC DNA]</scope>
    <source>
        <strain evidence="15 16">CJU-R4</strain>
    </source>
</reference>
<keyword evidence="9" id="KW-0406">Ion transport</keyword>
<feature type="transmembrane region" description="Helical" evidence="13">
    <location>
        <begin position="77"/>
        <end position="100"/>
    </location>
</feature>
<dbReference type="GO" id="GO:0008076">
    <property type="term" value="C:voltage-gated potassium channel complex"/>
    <property type="evidence" value="ECO:0007669"/>
    <property type="project" value="InterPro"/>
</dbReference>
<keyword evidence="10 13" id="KW-0472">Membrane</keyword>
<dbReference type="SUPFAM" id="SSF81324">
    <property type="entry name" value="Voltage-gated potassium channels"/>
    <property type="match status" value="1"/>
</dbReference>
<dbReference type="RefSeq" id="WP_169551403.1">
    <property type="nucleotide sequence ID" value="NZ_CP051677.1"/>
</dbReference>
<evidence type="ECO:0000256" key="4">
    <source>
        <dbReference type="ARBA" id="ARBA00022692"/>
    </source>
</evidence>
<keyword evidence="4 13" id="KW-0812">Transmembrane</keyword>
<feature type="transmembrane region" description="Helical" evidence="13">
    <location>
        <begin position="16"/>
        <end position="35"/>
    </location>
</feature>
<evidence type="ECO:0000313" key="15">
    <source>
        <dbReference type="EMBL" id="QJD79439.1"/>
    </source>
</evidence>
<dbReference type="AlphaFoldDB" id="A0A7L5DLU3"/>
<dbReference type="Gene3D" id="1.20.120.350">
    <property type="entry name" value="Voltage-gated potassium channels. Chain C"/>
    <property type="match status" value="1"/>
</dbReference>
<proteinExistence type="predicted"/>
<evidence type="ECO:0000256" key="1">
    <source>
        <dbReference type="ARBA" id="ARBA00004141"/>
    </source>
</evidence>
<feature type="region of interest" description="Disordered" evidence="12">
    <location>
        <begin position="242"/>
        <end position="262"/>
    </location>
</feature>
<accession>A0A7L5DLU3</accession>
<evidence type="ECO:0000313" key="16">
    <source>
        <dbReference type="Proteomes" id="UP000501128"/>
    </source>
</evidence>